<evidence type="ECO:0000313" key="1">
    <source>
        <dbReference type="EMBL" id="AJZ56384.1"/>
    </source>
</evidence>
<protein>
    <submittedName>
        <fullName evidence="2">Uncharacterized protein</fullName>
    </submittedName>
</protein>
<accession>A0AAW3V2U8</accession>
<dbReference type="Proteomes" id="UP000518681">
    <property type="component" value="Unassembled WGS sequence"/>
</dbReference>
<reference evidence="2 4" key="2">
    <citation type="submission" date="2020-08" db="EMBL/GenBank/DDBJ databases">
        <title>Genomic Encyclopedia of Type Strains, Phase IV (KMG-V): Genome sequencing to study the core and pangenomes of soil and plant-associated prokaryotes.</title>
        <authorList>
            <person name="Whitman W."/>
        </authorList>
    </citation>
    <scope>NUCLEOTIDE SEQUENCE [LARGE SCALE GENOMIC DNA]</scope>
    <source>
        <strain evidence="2 4">SEMIA 4013</strain>
    </source>
</reference>
<evidence type="ECO:0000313" key="4">
    <source>
        <dbReference type="Proteomes" id="UP000518681"/>
    </source>
</evidence>
<dbReference type="EMBL" id="CP010024">
    <property type="protein sequence ID" value="AJZ56384.1"/>
    <property type="molecule type" value="Genomic_DNA"/>
</dbReference>
<dbReference type="Proteomes" id="UP000032614">
    <property type="component" value="Plasmid pBIL"/>
</dbReference>
<gene>
    <name evidence="2" type="ORF">GGD69_005802</name>
    <name evidence="1" type="ORF">OI25_7844</name>
</gene>
<reference evidence="1 3" key="1">
    <citation type="journal article" date="2015" name="Genome Announc.">
        <title>Complete genome sequences for 59 burkholderia isolates, both pathogenic and near neighbor.</title>
        <authorList>
            <person name="Johnson S.L."/>
            <person name="Bishop-Lilly K.A."/>
            <person name="Ladner J.T."/>
            <person name="Daligault H.E."/>
            <person name="Davenport K.W."/>
            <person name="Jaissle J."/>
            <person name="Frey K.G."/>
            <person name="Koroleva G.I."/>
            <person name="Bruce D.C."/>
            <person name="Coyne S.R."/>
            <person name="Broomall S.M."/>
            <person name="Li P.E."/>
            <person name="Teshima H."/>
            <person name="Gibbons H.S."/>
            <person name="Palacios G.F."/>
            <person name="Rosenzweig C.N."/>
            <person name="Redden C.L."/>
            <person name="Xu Y."/>
            <person name="Minogue T.D."/>
            <person name="Chain P.S."/>
        </authorList>
    </citation>
    <scope>NUCLEOTIDE SEQUENCE [LARGE SCALE GENOMIC DNA]</scope>
    <source>
        <strain evidence="1 3">ATCC BAA-463</strain>
        <plasmid evidence="1 3">pBIL</plasmid>
    </source>
</reference>
<sequence>MSLRTMATSELADANVLACTLSCVGDNDSPPDMQVLARYRPVYRGCFCHPGLVPLKRGRLLPIVAWRGG</sequence>
<keyword evidence="1" id="KW-0614">Plasmid</keyword>
<dbReference type="AlphaFoldDB" id="A0AAW3V2U8"/>
<proteinExistence type="predicted"/>
<evidence type="ECO:0000313" key="3">
    <source>
        <dbReference type="Proteomes" id="UP000032614"/>
    </source>
</evidence>
<dbReference type="KEGG" id="bfn:OI25_7844"/>
<dbReference type="EMBL" id="JACIIK010000011">
    <property type="protein sequence ID" value="MBB6204908.1"/>
    <property type="molecule type" value="Genomic_DNA"/>
</dbReference>
<geneLocation type="plasmid" evidence="1 3">
    <name>pBIL</name>
</geneLocation>
<organism evidence="2 4">
    <name type="scientific">Paraburkholderia fungorum</name>
    <dbReference type="NCBI Taxonomy" id="134537"/>
    <lineage>
        <taxon>Bacteria</taxon>
        <taxon>Pseudomonadati</taxon>
        <taxon>Pseudomonadota</taxon>
        <taxon>Betaproteobacteria</taxon>
        <taxon>Burkholderiales</taxon>
        <taxon>Burkholderiaceae</taxon>
        <taxon>Paraburkholderia</taxon>
    </lineage>
</organism>
<evidence type="ECO:0000313" key="2">
    <source>
        <dbReference type="EMBL" id="MBB6204908.1"/>
    </source>
</evidence>
<name>A0AAW3V2U8_9BURK</name>